<dbReference type="GO" id="GO:0005886">
    <property type="term" value="C:plasma membrane"/>
    <property type="evidence" value="ECO:0007669"/>
    <property type="project" value="UniProtKB-SubCell"/>
</dbReference>
<evidence type="ECO:0000313" key="8">
    <source>
        <dbReference type="Proteomes" id="UP001237784"/>
    </source>
</evidence>
<feature type="transmembrane region" description="Helical" evidence="5">
    <location>
        <begin position="651"/>
        <end position="671"/>
    </location>
</feature>
<dbReference type="RefSeq" id="WP_285085266.1">
    <property type="nucleotide sequence ID" value="NZ_JASOME010000009.1"/>
</dbReference>
<reference evidence="7" key="1">
    <citation type="submission" date="2023-05" db="EMBL/GenBank/DDBJ databases">
        <title>Cataloging the Phylogenetic Diversity of Human Bladder Bacteria.</title>
        <authorList>
            <person name="Du J."/>
        </authorList>
    </citation>
    <scope>NUCLEOTIDE SEQUENCE</scope>
    <source>
        <strain evidence="7">UMB6789</strain>
    </source>
</reference>
<dbReference type="PANTHER" id="PTHR43394">
    <property type="entry name" value="ATP-DEPENDENT PERMEASE MDL1, MITOCHONDRIAL"/>
    <property type="match status" value="1"/>
</dbReference>
<evidence type="ECO:0000256" key="2">
    <source>
        <dbReference type="ARBA" id="ARBA00022692"/>
    </source>
</evidence>
<dbReference type="InterPro" id="IPR039421">
    <property type="entry name" value="Type_1_exporter"/>
</dbReference>
<accession>A0AAW6Y2P0</accession>
<feature type="domain" description="ABC transmembrane type-1" evidence="6">
    <location>
        <begin position="685"/>
        <end position="807"/>
    </location>
</feature>
<dbReference type="SUPFAM" id="SSF90123">
    <property type="entry name" value="ABC transporter transmembrane region"/>
    <property type="match status" value="2"/>
</dbReference>
<name>A0AAW6Y2P0_GARVA</name>
<dbReference type="Proteomes" id="UP001237784">
    <property type="component" value="Unassembled WGS sequence"/>
</dbReference>
<evidence type="ECO:0000259" key="6">
    <source>
        <dbReference type="PROSITE" id="PS50929"/>
    </source>
</evidence>
<evidence type="ECO:0000313" key="7">
    <source>
        <dbReference type="EMBL" id="MDK7064097.1"/>
    </source>
</evidence>
<sequence>MIGRFFAFVPGVKHLVVLRAACLAISSLANIGFVYVCVGILSPVLIPAKYTGKSLLSSVELTSYLISLVGILIVKYIAFHQSCTISTEIGTRVSMKLRPKMLRSMLSLSSSKKWSKGYSSIRVNDDVEWVQRWYGLLLPQIIAAFPMPFAVSVAMFSINSYVATICVFASIFSTLALVSALADVRVLWRCLCVFLTYLMTGVAIISTVWLLSVKSVGLPAAMLTLPLLMLSVDPIRRVANCMHIKNRAVLGLNNISNLFKSVASSKVHSSNLDSVESSASADSIDFSDNKKSLSIPDGANNVSLHVRCNFTENNKPLRASFNISSGKLNVMPKEYYELFTNNVLNGVVFSDKSDVALSYSDRYGFSEVDVESPFVVSDFGDISGNSTYVSLNNENPGAIADLVTIVRSNSHLFSATLRENLLMASSNATTTSMWQALRTAHVDGVVYADYNGLDLRVDNIQVENKQDIFRRIIMARALIRRTPVYIFDYSSSDISSDEAKNLCDILRHVAKKATILVFLPDDNYVSKADNLVNVSVYHNSHYTSSSSISSYVENFADGSVDKANKVDEYAKSFDENSNKNFNNAKHEGLLKDLSHESKSTISSLKKAFFAILSAFSTAINIVCAVLIPVCTFAAMFAIANRPLFGLAMQEYVLIVSVCACLRCITLVTSFAGVDLHHAHLHKAGLSMSVGMVLSIIPAIVLLCYFDIQIAIFAVVICALIVFIIPGLFRLRLRSFIKKVHSEQKMVELEVDDVELGIDEVLAFRQGEHCVKRVVDSMRKLSQQRVRLSRKVGRMQAILMSVALIGIANAIMLVSNTIHPIVTKNPQWNVVYAVMAIIVLISLIQQVLDVVIRRIPWVVDINHAVRS</sequence>
<feature type="transmembrane region" description="Helical" evidence="5">
    <location>
        <begin position="61"/>
        <end position="79"/>
    </location>
</feature>
<dbReference type="SUPFAM" id="SSF52540">
    <property type="entry name" value="P-loop containing nucleoside triphosphate hydrolases"/>
    <property type="match status" value="1"/>
</dbReference>
<protein>
    <submittedName>
        <fullName evidence="7">ABC transporter transmembrane domain-containing protein</fullName>
    </submittedName>
</protein>
<proteinExistence type="predicted"/>
<feature type="transmembrane region" description="Helical" evidence="5">
    <location>
        <begin position="829"/>
        <end position="851"/>
    </location>
</feature>
<dbReference type="EMBL" id="JASOME010000009">
    <property type="protein sequence ID" value="MDK7064097.1"/>
    <property type="molecule type" value="Genomic_DNA"/>
</dbReference>
<keyword evidence="4 5" id="KW-0472">Membrane</keyword>
<feature type="transmembrane region" description="Helical" evidence="5">
    <location>
        <begin position="133"/>
        <end position="155"/>
    </location>
</feature>
<feature type="transmembrane region" description="Helical" evidence="5">
    <location>
        <begin position="683"/>
        <end position="701"/>
    </location>
</feature>
<dbReference type="InterPro" id="IPR036640">
    <property type="entry name" value="ABC1_TM_sf"/>
</dbReference>
<dbReference type="GO" id="GO:0140359">
    <property type="term" value="F:ABC-type transporter activity"/>
    <property type="evidence" value="ECO:0007669"/>
    <property type="project" value="InterPro"/>
</dbReference>
<feature type="domain" description="ABC transmembrane type-1" evidence="6">
    <location>
        <begin position="20"/>
        <end position="178"/>
    </location>
</feature>
<feature type="transmembrane region" description="Helical" evidence="5">
    <location>
        <begin position="161"/>
        <end position="179"/>
    </location>
</feature>
<dbReference type="AlphaFoldDB" id="A0AAW6Y2P0"/>
<feature type="transmembrane region" description="Helical" evidence="5">
    <location>
        <begin position="607"/>
        <end position="639"/>
    </location>
</feature>
<dbReference type="PROSITE" id="PS50929">
    <property type="entry name" value="ABC_TM1F"/>
    <property type="match status" value="2"/>
</dbReference>
<dbReference type="Gene3D" id="3.40.50.300">
    <property type="entry name" value="P-loop containing nucleotide triphosphate hydrolases"/>
    <property type="match status" value="1"/>
</dbReference>
<evidence type="ECO:0000256" key="4">
    <source>
        <dbReference type="ARBA" id="ARBA00023136"/>
    </source>
</evidence>
<organism evidence="7 8">
    <name type="scientific">Gardnerella vaginalis</name>
    <dbReference type="NCBI Taxonomy" id="2702"/>
    <lineage>
        <taxon>Bacteria</taxon>
        <taxon>Bacillati</taxon>
        <taxon>Actinomycetota</taxon>
        <taxon>Actinomycetes</taxon>
        <taxon>Bifidobacteriales</taxon>
        <taxon>Bifidobacteriaceae</taxon>
        <taxon>Gardnerella</taxon>
    </lineage>
</organism>
<dbReference type="Gene3D" id="1.20.1560.10">
    <property type="entry name" value="ABC transporter type 1, transmembrane domain"/>
    <property type="match status" value="2"/>
</dbReference>
<dbReference type="InterPro" id="IPR011527">
    <property type="entry name" value="ABC1_TM_dom"/>
</dbReference>
<comment type="subcellular location">
    <subcellularLocation>
        <location evidence="1">Cell membrane</location>
        <topology evidence="1">Multi-pass membrane protein</topology>
    </subcellularLocation>
</comment>
<feature type="transmembrane region" description="Helical" evidence="5">
    <location>
        <begin position="796"/>
        <end position="817"/>
    </location>
</feature>
<keyword evidence="2 5" id="KW-0812">Transmembrane</keyword>
<evidence type="ECO:0000256" key="1">
    <source>
        <dbReference type="ARBA" id="ARBA00004651"/>
    </source>
</evidence>
<keyword evidence="3 5" id="KW-1133">Transmembrane helix</keyword>
<comment type="caution">
    <text evidence="7">The sequence shown here is derived from an EMBL/GenBank/DDBJ whole genome shotgun (WGS) entry which is preliminary data.</text>
</comment>
<feature type="transmembrane region" description="Helical" evidence="5">
    <location>
        <begin position="20"/>
        <end position="41"/>
    </location>
</feature>
<dbReference type="InterPro" id="IPR027417">
    <property type="entry name" value="P-loop_NTPase"/>
</dbReference>
<evidence type="ECO:0000256" key="5">
    <source>
        <dbReference type="SAM" id="Phobius"/>
    </source>
</evidence>
<gene>
    <name evidence="7" type="ORF">QP372_06185</name>
</gene>
<feature type="transmembrane region" description="Helical" evidence="5">
    <location>
        <begin position="186"/>
        <end position="210"/>
    </location>
</feature>
<feature type="transmembrane region" description="Helical" evidence="5">
    <location>
        <begin position="707"/>
        <end position="728"/>
    </location>
</feature>
<evidence type="ECO:0000256" key="3">
    <source>
        <dbReference type="ARBA" id="ARBA00022989"/>
    </source>
</evidence>
<dbReference type="GO" id="GO:0005524">
    <property type="term" value="F:ATP binding"/>
    <property type="evidence" value="ECO:0007669"/>
    <property type="project" value="InterPro"/>
</dbReference>